<protein>
    <submittedName>
        <fullName evidence="2">Uncharacterized protein</fullName>
    </submittedName>
</protein>
<comment type="caution">
    <text evidence="2">The sequence shown here is derived from an EMBL/GenBank/DDBJ whole genome shotgun (WGS) entry which is preliminary data.</text>
</comment>
<dbReference type="EMBL" id="JAROKS010000020">
    <property type="protein sequence ID" value="KAK1791224.1"/>
    <property type="molecule type" value="Genomic_DNA"/>
</dbReference>
<feature type="region of interest" description="Disordered" evidence="1">
    <location>
        <begin position="490"/>
        <end position="607"/>
    </location>
</feature>
<organism evidence="2 3">
    <name type="scientific">Electrophorus voltai</name>
    <dbReference type="NCBI Taxonomy" id="2609070"/>
    <lineage>
        <taxon>Eukaryota</taxon>
        <taxon>Metazoa</taxon>
        <taxon>Chordata</taxon>
        <taxon>Craniata</taxon>
        <taxon>Vertebrata</taxon>
        <taxon>Euteleostomi</taxon>
        <taxon>Actinopterygii</taxon>
        <taxon>Neopterygii</taxon>
        <taxon>Teleostei</taxon>
        <taxon>Ostariophysi</taxon>
        <taxon>Gymnotiformes</taxon>
        <taxon>Gymnotoidei</taxon>
        <taxon>Gymnotidae</taxon>
        <taxon>Electrophorus</taxon>
    </lineage>
</organism>
<proteinExistence type="predicted"/>
<evidence type="ECO:0000313" key="2">
    <source>
        <dbReference type="EMBL" id="KAK1791224.1"/>
    </source>
</evidence>
<feature type="compositionally biased region" description="Polar residues" evidence="1">
    <location>
        <begin position="406"/>
        <end position="417"/>
    </location>
</feature>
<feature type="compositionally biased region" description="Basic and acidic residues" evidence="1">
    <location>
        <begin position="226"/>
        <end position="249"/>
    </location>
</feature>
<reference evidence="2" key="1">
    <citation type="submission" date="2023-03" db="EMBL/GenBank/DDBJ databases">
        <title>Electrophorus voltai genome.</title>
        <authorList>
            <person name="Bian C."/>
        </authorList>
    </citation>
    <scope>NUCLEOTIDE SEQUENCE</scope>
    <source>
        <strain evidence="2">CB-2022</strain>
        <tissue evidence="2">Muscle</tissue>
    </source>
</reference>
<sequence length="607" mass="67736">MLSELSPGRQGESRREGLQVLSFTFLHLLQLRVFFLPKFPPRQAPAQGRLLLPRADNKKGRRRRVRRPLQGCDSQSSTLPAIGIDSVSRHNLPSVHRATAEPGHRNAAIPRSQKAVNLQTLMPVSGQGRNLSNHPSFLELQGYAEMNLKTLFGDEIAGKRRQIAFRPDQGSGGAVERKEEGVMKKRTAARVHTREPTRRNPSGSPADLSGLTRPVLRLEQLVRPMGRRERRLETRPEGEADMKCTEGWRKQSFRPGAYSQTQGLQSDPRATARSRAYSQTQGLQPDPRPTARPRAYSQIRDLQPDPGPTVRPRAYSQIRDLQPDPGPTVRSETYSQTRGLQPEPGPTVRSETYSQTQGLQSDPRPTARPRAYSEIRDLQPDPGPTVRSETYSQIRDLQPDPGPTVRSETYSQTQGLQSDPRPTARPRAYSQIRDLQPDPRPTVRSETYSQIRDLQPDPGPTARPKAYSQIRELQLDPGPTARPRAYSQIRDLQLDPGPTARPRAYSQTRLVQHTSQSIGSPGTPPSTPLSSPTPPSPSTVSTRTTLPPSHSSLSEQISLHVITWEGQDSAEESRRQAHCQPAMFEEGNISQMESRQADQAPRNYGKN</sequence>
<keyword evidence="3" id="KW-1185">Reference proteome</keyword>
<feature type="region of interest" description="Disordered" evidence="1">
    <location>
        <begin position="167"/>
        <end position="465"/>
    </location>
</feature>
<feature type="compositionally biased region" description="Pro residues" evidence="1">
    <location>
        <begin position="522"/>
        <end position="537"/>
    </location>
</feature>
<feature type="region of interest" description="Disordered" evidence="1">
    <location>
        <begin position="54"/>
        <end position="80"/>
    </location>
</feature>
<name>A0AAD9DSL8_9TELE</name>
<feature type="compositionally biased region" description="Polar residues" evidence="1">
    <location>
        <begin position="349"/>
        <end position="360"/>
    </location>
</feature>
<feature type="compositionally biased region" description="Polar residues" evidence="1">
    <location>
        <begin position="330"/>
        <end position="339"/>
    </location>
</feature>
<accession>A0AAD9DSL8</accession>
<dbReference type="AlphaFoldDB" id="A0AAD9DSL8"/>
<evidence type="ECO:0000256" key="1">
    <source>
        <dbReference type="SAM" id="MobiDB-lite"/>
    </source>
</evidence>
<gene>
    <name evidence="2" type="ORF">P4O66_013243</name>
</gene>
<feature type="compositionally biased region" description="Low complexity" evidence="1">
    <location>
        <begin position="538"/>
        <end position="549"/>
    </location>
</feature>
<dbReference type="Proteomes" id="UP001239994">
    <property type="component" value="Unassembled WGS sequence"/>
</dbReference>
<evidence type="ECO:0000313" key="3">
    <source>
        <dbReference type="Proteomes" id="UP001239994"/>
    </source>
</evidence>